<gene>
    <name evidence="2" type="ORF">H9648_11905</name>
</gene>
<evidence type="ECO:0000313" key="2">
    <source>
        <dbReference type="EMBL" id="MBD7964758.1"/>
    </source>
</evidence>
<keyword evidence="1" id="KW-0812">Transmembrane</keyword>
<proteinExistence type="predicted"/>
<organism evidence="2 3">
    <name type="scientific">Fictibacillus norfolkensis</name>
    <dbReference type="NCBI Taxonomy" id="2762233"/>
    <lineage>
        <taxon>Bacteria</taxon>
        <taxon>Bacillati</taxon>
        <taxon>Bacillota</taxon>
        <taxon>Bacilli</taxon>
        <taxon>Bacillales</taxon>
        <taxon>Fictibacillaceae</taxon>
        <taxon>Fictibacillus</taxon>
    </lineage>
</organism>
<feature type="transmembrane region" description="Helical" evidence="1">
    <location>
        <begin position="75"/>
        <end position="95"/>
    </location>
</feature>
<sequence length="101" mass="11175">MFGLLNVGSLILGLIAWILPVLNLFRKQNKSWKMLSTISISACSISLCFQILYTYHKVLMEDWAGLLDTMFATAFASAALLIITIALNVMTLVVYRGKTAS</sequence>
<keyword evidence="1" id="KW-1133">Transmembrane helix</keyword>
<evidence type="ECO:0008006" key="4">
    <source>
        <dbReference type="Google" id="ProtNLM"/>
    </source>
</evidence>
<keyword evidence="3" id="KW-1185">Reference proteome</keyword>
<accession>A0ABR8SMN4</accession>
<protein>
    <recommendedName>
        <fullName evidence="4">Cytochrome c oxidase subunit 4</fullName>
    </recommendedName>
</protein>
<comment type="caution">
    <text evidence="2">The sequence shown here is derived from an EMBL/GenBank/DDBJ whole genome shotgun (WGS) entry which is preliminary data.</text>
</comment>
<dbReference type="Proteomes" id="UP000603641">
    <property type="component" value="Unassembled WGS sequence"/>
</dbReference>
<name>A0ABR8SMN4_9BACL</name>
<keyword evidence="1" id="KW-0472">Membrane</keyword>
<dbReference type="RefSeq" id="WP_191754016.1">
    <property type="nucleotide sequence ID" value="NZ_JACSQM010000004.1"/>
</dbReference>
<feature type="transmembrane region" description="Helical" evidence="1">
    <location>
        <begin position="37"/>
        <end position="55"/>
    </location>
</feature>
<evidence type="ECO:0000256" key="1">
    <source>
        <dbReference type="SAM" id="Phobius"/>
    </source>
</evidence>
<reference evidence="2 3" key="1">
    <citation type="submission" date="2020-08" db="EMBL/GenBank/DDBJ databases">
        <title>A Genomic Blueprint of the Chicken Gut Microbiome.</title>
        <authorList>
            <person name="Gilroy R."/>
            <person name="Ravi A."/>
            <person name="Getino M."/>
            <person name="Pursley I."/>
            <person name="Horton D.L."/>
            <person name="Alikhan N.-F."/>
            <person name="Baker D."/>
            <person name="Gharbi K."/>
            <person name="Hall N."/>
            <person name="Watson M."/>
            <person name="Adriaenssens E.M."/>
            <person name="Foster-Nyarko E."/>
            <person name="Jarju S."/>
            <person name="Secka A."/>
            <person name="Antonio M."/>
            <person name="Oren A."/>
            <person name="Chaudhuri R."/>
            <person name="La Ragione R.M."/>
            <person name="Hildebrand F."/>
            <person name="Pallen M.J."/>
        </authorList>
    </citation>
    <scope>NUCLEOTIDE SEQUENCE [LARGE SCALE GENOMIC DNA]</scope>
    <source>
        <strain evidence="2 3">Sa2CUA10</strain>
    </source>
</reference>
<feature type="transmembrane region" description="Helical" evidence="1">
    <location>
        <begin position="6"/>
        <end position="25"/>
    </location>
</feature>
<evidence type="ECO:0000313" key="3">
    <source>
        <dbReference type="Proteomes" id="UP000603641"/>
    </source>
</evidence>
<dbReference type="EMBL" id="JACSQM010000004">
    <property type="protein sequence ID" value="MBD7964758.1"/>
    <property type="molecule type" value="Genomic_DNA"/>
</dbReference>